<keyword evidence="4 5" id="KW-0472">Membrane</keyword>
<keyword evidence="3 5" id="KW-1133">Transmembrane helix</keyword>
<keyword evidence="5" id="KW-0813">Transport</keyword>
<name>A0A432MM73_9BACT</name>
<comment type="subcellular location">
    <subcellularLocation>
        <location evidence="5">Cell membrane</location>
        <topology evidence="5">Multi-pass membrane protein</topology>
    </subcellularLocation>
    <subcellularLocation>
        <location evidence="1">Endomembrane system</location>
        <topology evidence="1">Multi-pass membrane protein</topology>
    </subcellularLocation>
    <subcellularLocation>
        <location evidence="6">Membrane</location>
        <topology evidence="6">Multi-pass membrane protein</topology>
    </subcellularLocation>
</comment>
<accession>A0A432MM73</accession>
<dbReference type="GO" id="GO:0048038">
    <property type="term" value="F:quinone binding"/>
    <property type="evidence" value="ECO:0007669"/>
    <property type="project" value="UniProtKB-KW"/>
</dbReference>
<feature type="region of interest" description="Disordered" evidence="7">
    <location>
        <begin position="514"/>
        <end position="545"/>
    </location>
</feature>
<keyword evidence="5" id="KW-0520">NAD</keyword>
<dbReference type="GO" id="GO:0050136">
    <property type="term" value="F:NADH dehydrogenase (quinone) (non-electrogenic) activity"/>
    <property type="evidence" value="ECO:0007669"/>
    <property type="project" value="UniProtKB-UniRule"/>
</dbReference>
<protein>
    <recommendedName>
        <fullName evidence="5">NADH-quinone oxidoreductase subunit N</fullName>
        <ecNumber evidence="5">7.1.1.-</ecNumber>
    </recommendedName>
    <alternativeName>
        <fullName evidence="5">NADH dehydrogenase I subunit N</fullName>
    </alternativeName>
    <alternativeName>
        <fullName evidence="5">NDH-1 subunit N</fullName>
    </alternativeName>
</protein>
<dbReference type="RefSeq" id="WP_126724707.1">
    <property type="nucleotide sequence ID" value="NZ_RYZH01000011.1"/>
</dbReference>
<dbReference type="NCBIfam" id="TIGR01770">
    <property type="entry name" value="NDH_I_N"/>
    <property type="match status" value="1"/>
</dbReference>
<dbReference type="InterPro" id="IPR001750">
    <property type="entry name" value="ND/Mrp_TM"/>
</dbReference>
<keyword evidence="5" id="KW-1278">Translocase</keyword>
<evidence type="ECO:0000259" key="8">
    <source>
        <dbReference type="Pfam" id="PF00361"/>
    </source>
</evidence>
<feature type="transmembrane region" description="Helical" evidence="5">
    <location>
        <begin position="392"/>
        <end position="415"/>
    </location>
</feature>
<feature type="domain" description="NADH:quinone oxidoreductase/Mrp antiporter transmembrane" evidence="8">
    <location>
        <begin position="128"/>
        <end position="433"/>
    </location>
</feature>
<feature type="transmembrane region" description="Helical" evidence="5">
    <location>
        <begin position="476"/>
        <end position="499"/>
    </location>
</feature>
<keyword evidence="5" id="KW-0874">Quinone</keyword>
<comment type="function">
    <text evidence="5">NDH-1 shuttles electrons from NADH, via FMN and iron-sulfur (Fe-S) centers, to quinones in the respiratory chain. The immediate electron acceptor for the enzyme in this species is believed to be ubiquinone. Couples the redox reaction to proton translocation (for every two electrons transferred, four hydrogen ions are translocated across the cytoplasmic membrane), and thus conserves the redox energy in a proton gradient.</text>
</comment>
<sequence length="545" mass="56876">MIPDQSETLSRTILVLLPEIVLALSAAAIMVAGPFFRRGRSLWAGLSAAAIGASLLALLAVSGSGTDAFAYGSVALNDALSVYGRFAFLITGLILLGLAHNQVGDDRAAEFFGALLFVISGAMLVCAANELIFLFVGLELVSIPTYLLLYLPRRNRTTQEATTKYFFLSVFSSALLLFGFAYLYGLTGVSNLKALAFLMGGGGEVITTGTAAIGSIAVVFVTAGLGFRVAAVPFHFYAPDVYQGAPTVITALLAWIPKGIGFVAMIRVLTSVVSVGEPMLSERAVFLAWLIAAATLILGNTVALVQTNLKRLFAYSSIAHAGYLMVGVAAAFARVEDPANLGPYSGAEGIVFYLAAYALMTLGAFGVILYLEGSGERAETIDDLSGLSRTRPLLSLAMALCLFSLAGVPPLAGFWGKFFIFASAWTAEPIQGIPSLQLLAVIGVINAAIGAYYYLRIVAAIYYGTPARSPAAESRSAAGWPTAMAVGTCAVLSLILGLIPGPLQSASRRAAVAAIGQPAPGTSGPEGEDETETDDVALVRPRPVR</sequence>
<dbReference type="GO" id="GO:0008137">
    <property type="term" value="F:NADH dehydrogenase (ubiquinone) activity"/>
    <property type="evidence" value="ECO:0007669"/>
    <property type="project" value="InterPro"/>
</dbReference>
<evidence type="ECO:0000256" key="5">
    <source>
        <dbReference type="HAMAP-Rule" id="MF_00445"/>
    </source>
</evidence>
<comment type="subunit">
    <text evidence="5">NDH-1 is composed of 14 different subunits. Subunits NuoA, H, J, K, L, M, N constitute the membrane sector of the complex.</text>
</comment>
<gene>
    <name evidence="5" type="primary">nuoN</name>
    <name evidence="9" type="ORF">TsocGM_07600</name>
</gene>
<comment type="caution">
    <text evidence="9">The sequence shown here is derived from an EMBL/GenBank/DDBJ whole genome shotgun (WGS) entry which is preliminary data.</text>
</comment>
<dbReference type="EMBL" id="RYZH01000011">
    <property type="protein sequence ID" value="RUL88380.1"/>
    <property type="molecule type" value="Genomic_DNA"/>
</dbReference>
<reference evidence="9 10" key="1">
    <citation type="submission" date="2018-12" db="EMBL/GenBank/DDBJ databases">
        <authorList>
            <person name="Toschakov S.V."/>
        </authorList>
    </citation>
    <scope>NUCLEOTIDE SEQUENCE [LARGE SCALE GENOMIC DNA]</scope>
    <source>
        <strain evidence="9 10">GM2012</strain>
    </source>
</reference>
<feature type="transmembrane region" description="Helical" evidence="5">
    <location>
        <begin position="205"/>
        <end position="227"/>
    </location>
</feature>
<evidence type="ECO:0000313" key="10">
    <source>
        <dbReference type="Proteomes" id="UP000280296"/>
    </source>
</evidence>
<keyword evidence="5" id="KW-0830">Ubiquinone</keyword>
<comment type="catalytic activity">
    <reaction evidence="5">
        <text>a quinone + NADH + 5 H(+)(in) = a quinol + NAD(+) + 4 H(+)(out)</text>
        <dbReference type="Rhea" id="RHEA:57888"/>
        <dbReference type="ChEBI" id="CHEBI:15378"/>
        <dbReference type="ChEBI" id="CHEBI:24646"/>
        <dbReference type="ChEBI" id="CHEBI:57540"/>
        <dbReference type="ChEBI" id="CHEBI:57945"/>
        <dbReference type="ChEBI" id="CHEBI:132124"/>
    </reaction>
</comment>
<dbReference type="PANTHER" id="PTHR22773">
    <property type="entry name" value="NADH DEHYDROGENASE"/>
    <property type="match status" value="1"/>
</dbReference>
<comment type="similarity">
    <text evidence="5">Belongs to the complex I subunit 2 family.</text>
</comment>
<feature type="transmembrane region" description="Helical" evidence="5">
    <location>
        <begin position="248"/>
        <end position="266"/>
    </location>
</feature>
<dbReference type="HAMAP" id="MF_00445">
    <property type="entry name" value="NDH1_NuoN_1"/>
    <property type="match status" value="1"/>
</dbReference>
<dbReference type="GO" id="GO:0005886">
    <property type="term" value="C:plasma membrane"/>
    <property type="evidence" value="ECO:0007669"/>
    <property type="project" value="UniProtKB-SubCell"/>
</dbReference>
<feature type="transmembrane region" description="Helical" evidence="5">
    <location>
        <begin position="312"/>
        <end position="335"/>
    </location>
</feature>
<evidence type="ECO:0000256" key="1">
    <source>
        <dbReference type="ARBA" id="ARBA00004127"/>
    </source>
</evidence>
<keyword evidence="5" id="KW-1003">Cell membrane</keyword>
<feature type="transmembrane region" description="Helical" evidence="5">
    <location>
        <begin position="42"/>
        <end position="62"/>
    </location>
</feature>
<organism evidence="9 10">
    <name type="scientific">Tautonia sociabilis</name>
    <dbReference type="NCBI Taxonomy" id="2080755"/>
    <lineage>
        <taxon>Bacteria</taxon>
        <taxon>Pseudomonadati</taxon>
        <taxon>Planctomycetota</taxon>
        <taxon>Planctomycetia</taxon>
        <taxon>Isosphaerales</taxon>
        <taxon>Isosphaeraceae</taxon>
        <taxon>Tautonia</taxon>
    </lineage>
</organism>
<evidence type="ECO:0000256" key="2">
    <source>
        <dbReference type="ARBA" id="ARBA00022692"/>
    </source>
</evidence>
<dbReference type="Proteomes" id="UP000280296">
    <property type="component" value="Unassembled WGS sequence"/>
</dbReference>
<dbReference type="OrthoDB" id="9807568at2"/>
<evidence type="ECO:0000256" key="4">
    <source>
        <dbReference type="ARBA" id="ARBA00023136"/>
    </source>
</evidence>
<feature type="compositionally biased region" description="Acidic residues" evidence="7">
    <location>
        <begin position="526"/>
        <end position="535"/>
    </location>
</feature>
<keyword evidence="2 5" id="KW-0812">Transmembrane</keyword>
<feature type="transmembrane region" description="Helical" evidence="5">
    <location>
        <begin position="163"/>
        <end position="185"/>
    </location>
</feature>
<feature type="transmembrane region" description="Helical" evidence="5">
    <location>
        <begin position="82"/>
        <end position="101"/>
    </location>
</feature>
<feature type="transmembrane region" description="Helical" evidence="5">
    <location>
        <begin position="108"/>
        <end position="125"/>
    </location>
</feature>
<evidence type="ECO:0000256" key="6">
    <source>
        <dbReference type="RuleBase" id="RU000320"/>
    </source>
</evidence>
<feature type="transmembrane region" description="Helical" evidence="5">
    <location>
        <begin position="350"/>
        <end position="371"/>
    </location>
</feature>
<dbReference type="GO" id="GO:0012505">
    <property type="term" value="C:endomembrane system"/>
    <property type="evidence" value="ECO:0007669"/>
    <property type="project" value="UniProtKB-SubCell"/>
</dbReference>
<feature type="transmembrane region" description="Helical" evidence="5">
    <location>
        <begin position="435"/>
        <end position="455"/>
    </location>
</feature>
<dbReference type="Pfam" id="PF00361">
    <property type="entry name" value="Proton_antipo_M"/>
    <property type="match status" value="1"/>
</dbReference>
<reference evidence="9 10" key="2">
    <citation type="submission" date="2019-01" db="EMBL/GenBank/DDBJ databases">
        <title>Tautonia sociabilis, a novel thermotolerant planctomycete of Isosphaeraceae family, isolated from a 4000 m deep subterranean habitat.</title>
        <authorList>
            <person name="Kovaleva O.L."/>
            <person name="Elcheninov A.G."/>
            <person name="Van Heerden E."/>
            <person name="Toshchakov S.V."/>
            <person name="Novikov A."/>
            <person name="Bonch-Osmolovskaya E.A."/>
            <person name="Kublanov I.V."/>
        </authorList>
    </citation>
    <scope>NUCLEOTIDE SEQUENCE [LARGE SCALE GENOMIC DNA]</scope>
    <source>
        <strain evidence="9 10">GM2012</strain>
    </source>
</reference>
<feature type="transmembrane region" description="Helical" evidence="5">
    <location>
        <begin position="286"/>
        <end position="305"/>
    </location>
</feature>
<proteinExistence type="inferred from homology"/>
<dbReference type="AlphaFoldDB" id="A0A432MM73"/>
<dbReference type="EC" id="7.1.1.-" evidence="5"/>
<dbReference type="GO" id="GO:0042773">
    <property type="term" value="P:ATP synthesis coupled electron transport"/>
    <property type="evidence" value="ECO:0007669"/>
    <property type="project" value="InterPro"/>
</dbReference>
<evidence type="ECO:0000256" key="7">
    <source>
        <dbReference type="SAM" id="MobiDB-lite"/>
    </source>
</evidence>
<keyword evidence="10" id="KW-1185">Reference proteome</keyword>
<evidence type="ECO:0000256" key="3">
    <source>
        <dbReference type="ARBA" id="ARBA00022989"/>
    </source>
</evidence>
<evidence type="ECO:0000313" key="9">
    <source>
        <dbReference type="EMBL" id="RUL88380.1"/>
    </source>
</evidence>
<dbReference type="InterPro" id="IPR010096">
    <property type="entry name" value="NADH-Q_OxRdtase_suN/2"/>
</dbReference>
<feature type="transmembrane region" description="Helical" evidence="5">
    <location>
        <begin position="131"/>
        <end position="151"/>
    </location>
</feature>
<feature type="transmembrane region" description="Helical" evidence="5">
    <location>
        <begin position="12"/>
        <end position="35"/>
    </location>
</feature>